<evidence type="ECO:0000313" key="4">
    <source>
        <dbReference type="EMBL" id="KAK8886742.1"/>
    </source>
</evidence>
<feature type="signal peptide" evidence="3">
    <location>
        <begin position="1"/>
        <end position="18"/>
    </location>
</feature>
<sequence length="229" mass="26200">MLFLHLIINFCCSSIVESTFKDLSGHWEGRFIHSPSASDPYIFDFNVSADFEYLKGSEHLTLTVTNHTNKNTMLFFIKEYPEIKNRVIVSDRFDEDFAELSIIEGYEKHIYLIRGIIKPKNDQVTISLESTTLSLSITDQFSSNVTLINLSQEFKNAKINYYVRIGLIFSVMVAIFCGLYKMSDLTDVIPEEEGKTALAIKQMSLAQERAKKLNEEKKKSPQSSKPKTD</sequence>
<name>A0ABR2K8C1_9EUKA</name>
<dbReference type="Proteomes" id="UP001470230">
    <property type="component" value="Unassembled WGS sequence"/>
</dbReference>
<keyword evidence="3" id="KW-0732">Signal</keyword>
<keyword evidence="2" id="KW-0472">Membrane</keyword>
<keyword evidence="2" id="KW-0812">Transmembrane</keyword>
<evidence type="ECO:0000313" key="5">
    <source>
        <dbReference type="Proteomes" id="UP001470230"/>
    </source>
</evidence>
<evidence type="ECO:0000256" key="1">
    <source>
        <dbReference type="SAM" id="MobiDB-lite"/>
    </source>
</evidence>
<dbReference type="EMBL" id="JAPFFF010000007">
    <property type="protein sequence ID" value="KAK8886742.1"/>
    <property type="molecule type" value="Genomic_DNA"/>
</dbReference>
<comment type="caution">
    <text evidence="4">The sequence shown here is derived from an EMBL/GenBank/DDBJ whole genome shotgun (WGS) entry which is preliminary data.</text>
</comment>
<feature type="transmembrane region" description="Helical" evidence="2">
    <location>
        <begin position="161"/>
        <end position="180"/>
    </location>
</feature>
<organism evidence="4 5">
    <name type="scientific">Tritrichomonas musculus</name>
    <dbReference type="NCBI Taxonomy" id="1915356"/>
    <lineage>
        <taxon>Eukaryota</taxon>
        <taxon>Metamonada</taxon>
        <taxon>Parabasalia</taxon>
        <taxon>Tritrichomonadida</taxon>
        <taxon>Tritrichomonadidae</taxon>
        <taxon>Tritrichomonas</taxon>
    </lineage>
</organism>
<proteinExistence type="predicted"/>
<feature type="region of interest" description="Disordered" evidence="1">
    <location>
        <begin position="209"/>
        <end position="229"/>
    </location>
</feature>
<feature type="compositionally biased region" description="Basic and acidic residues" evidence="1">
    <location>
        <begin position="209"/>
        <end position="219"/>
    </location>
</feature>
<keyword evidence="5" id="KW-1185">Reference proteome</keyword>
<feature type="chain" id="PRO_5045594656" evidence="3">
    <location>
        <begin position="19"/>
        <end position="229"/>
    </location>
</feature>
<gene>
    <name evidence="4" type="ORF">M9Y10_042210</name>
</gene>
<evidence type="ECO:0000256" key="2">
    <source>
        <dbReference type="SAM" id="Phobius"/>
    </source>
</evidence>
<reference evidence="4 5" key="1">
    <citation type="submission" date="2024-04" db="EMBL/GenBank/DDBJ databases">
        <title>Tritrichomonas musculus Genome.</title>
        <authorList>
            <person name="Alves-Ferreira E."/>
            <person name="Grigg M."/>
            <person name="Lorenzi H."/>
            <person name="Galac M."/>
        </authorList>
    </citation>
    <scope>NUCLEOTIDE SEQUENCE [LARGE SCALE GENOMIC DNA]</scope>
    <source>
        <strain evidence="4 5">EAF2021</strain>
    </source>
</reference>
<accession>A0ABR2K8C1</accession>
<evidence type="ECO:0000256" key="3">
    <source>
        <dbReference type="SAM" id="SignalP"/>
    </source>
</evidence>
<protein>
    <submittedName>
        <fullName evidence="4">Uncharacterized protein</fullName>
    </submittedName>
</protein>
<keyword evidence="2" id="KW-1133">Transmembrane helix</keyword>